<dbReference type="PROSITE" id="PS51257">
    <property type="entry name" value="PROKAR_LIPOPROTEIN"/>
    <property type="match status" value="1"/>
</dbReference>
<feature type="signal peptide" evidence="4">
    <location>
        <begin position="1"/>
        <end position="24"/>
    </location>
</feature>
<dbReference type="SUPFAM" id="SSF48403">
    <property type="entry name" value="Ankyrin repeat"/>
    <property type="match status" value="1"/>
</dbReference>
<evidence type="ECO:0000256" key="3">
    <source>
        <dbReference type="PROSITE-ProRule" id="PRU00023"/>
    </source>
</evidence>
<dbReference type="InterPro" id="IPR002110">
    <property type="entry name" value="Ankyrin_rpt"/>
</dbReference>
<protein>
    <recommendedName>
        <fullName evidence="7">Ankyrin</fullName>
    </recommendedName>
</protein>
<keyword evidence="4" id="KW-0732">Signal</keyword>
<gene>
    <name evidence="5" type="ORF">HDE69_002120</name>
</gene>
<reference evidence="5 6" key="1">
    <citation type="submission" date="2020-08" db="EMBL/GenBank/DDBJ databases">
        <title>Genomic Encyclopedia of Type Strains, Phase IV (KMG-V): Genome sequencing to study the core and pangenomes of soil and plant-associated prokaryotes.</title>
        <authorList>
            <person name="Whitman W."/>
        </authorList>
    </citation>
    <scope>NUCLEOTIDE SEQUENCE [LARGE SCALE GENOMIC DNA]</scope>
    <source>
        <strain evidence="5 6">MP7CTX6</strain>
    </source>
</reference>
<accession>A0A7W9DJC3</accession>
<dbReference type="SMART" id="SM00248">
    <property type="entry name" value="ANK"/>
    <property type="match status" value="4"/>
</dbReference>
<keyword evidence="2 3" id="KW-0040">ANK repeat</keyword>
<name>A0A7W9DJC3_9SPHI</name>
<dbReference type="AlphaFoldDB" id="A0A7W9DJC3"/>
<dbReference type="EMBL" id="JACHCF010000004">
    <property type="protein sequence ID" value="MBB5621067.1"/>
    <property type="molecule type" value="Genomic_DNA"/>
</dbReference>
<proteinExistence type="predicted"/>
<dbReference type="RefSeq" id="WP_260319753.1">
    <property type="nucleotide sequence ID" value="NZ_JACHCF010000004.1"/>
</dbReference>
<dbReference type="Gene3D" id="1.25.40.20">
    <property type="entry name" value="Ankyrin repeat-containing domain"/>
    <property type="match status" value="1"/>
</dbReference>
<evidence type="ECO:0008006" key="7">
    <source>
        <dbReference type="Google" id="ProtNLM"/>
    </source>
</evidence>
<comment type="caution">
    <text evidence="5">The sequence shown here is derived from an EMBL/GenBank/DDBJ whole genome shotgun (WGS) entry which is preliminary data.</text>
</comment>
<dbReference type="PANTHER" id="PTHR24173:SF74">
    <property type="entry name" value="ANKYRIN REPEAT DOMAIN-CONTAINING PROTEIN 16"/>
    <property type="match status" value="1"/>
</dbReference>
<organism evidence="5 6">
    <name type="scientific">Pedobacter cryoconitis</name>
    <dbReference type="NCBI Taxonomy" id="188932"/>
    <lineage>
        <taxon>Bacteria</taxon>
        <taxon>Pseudomonadati</taxon>
        <taxon>Bacteroidota</taxon>
        <taxon>Sphingobacteriia</taxon>
        <taxon>Sphingobacteriales</taxon>
        <taxon>Sphingobacteriaceae</taxon>
        <taxon>Pedobacter</taxon>
    </lineage>
</organism>
<feature type="chain" id="PRO_5031247047" description="Ankyrin" evidence="4">
    <location>
        <begin position="25"/>
        <end position="228"/>
    </location>
</feature>
<dbReference type="PROSITE" id="PS50297">
    <property type="entry name" value="ANK_REP_REGION"/>
    <property type="match status" value="1"/>
</dbReference>
<keyword evidence="1" id="KW-0677">Repeat</keyword>
<dbReference type="Pfam" id="PF12796">
    <property type="entry name" value="Ank_2"/>
    <property type="match status" value="2"/>
</dbReference>
<evidence type="ECO:0000256" key="2">
    <source>
        <dbReference type="ARBA" id="ARBA00023043"/>
    </source>
</evidence>
<feature type="repeat" description="ANK" evidence="3">
    <location>
        <begin position="64"/>
        <end position="96"/>
    </location>
</feature>
<dbReference type="Proteomes" id="UP000537718">
    <property type="component" value="Unassembled WGS sequence"/>
</dbReference>
<sequence length="228" mass="24968">MMKQYKLQLTVLLCLCGIAFSACAQEKHMEKEKITVFKIITSNDVSALKHWIAERNNLEIRNDKGETPLITATYANQIEMAKLLIEAGADVNAQDKLLNSSFLYAGASGYLEILKLGLKAGADYKVFNRYYGTALIPACEKGHTAVVAELLKDKSFPVDHVNKLGWTALLEAIILTNGNSKQVEIVAMLIRAGCNVNLADHEGVTPLSHAKNKNFKAIIALLEKAGAH</sequence>
<evidence type="ECO:0000313" key="5">
    <source>
        <dbReference type="EMBL" id="MBB5621067.1"/>
    </source>
</evidence>
<dbReference type="InterPro" id="IPR036770">
    <property type="entry name" value="Ankyrin_rpt-contain_sf"/>
</dbReference>
<evidence type="ECO:0000313" key="6">
    <source>
        <dbReference type="Proteomes" id="UP000537718"/>
    </source>
</evidence>
<dbReference type="PANTHER" id="PTHR24173">
    <property type="entry name" value="ANKYRIN REPEAT CONTAINING"/>
    <property type="match status" value="1"/>
</dbReference>
<evidence type="ECO:0000256" key="1">
    <source>
        <dbReference type="ARBA" id="ARBA00022737"/>
    </source>
</evidence>
<dbReference type="PROSITE" id="PS50088">
    <property type="entry name" value="ANK_REPEAT"/>
    <property type="match status" value="1"/>
</dbReference>
<evidence type="ECO:0000256" key="4">
    <source>
        <dbReference type="SAM" id="SignalP"/>
    </source>
</evidence>